<dbReference type="SUPFAM" id="SSF52058">
    <property type="entry name" value="L domain-like"/>
    <property type="match status" value="1"/>
</dbReference>
<accession>A0A8D0KIF5</accession>
<feature type="chain" id="PRO_5034420600" evidence="5">
    <location>
        <begin position="21"/>
        <end position="378"/>
    </location>
</feature>
<keyword evidence="4" id="KW-1133">Transmembrane helix</keyword>
<dbReference type="PANTHER" id="PTHR31450:SF3">
    <property type="entry name" value="TYPE III ENDOSOME MEMBRANE PROTEIN TEMP"/>
    <property type="match status" value="1"/>
</dbReference>
<dbReference type="Pfam" id="PF00560">
    <property type="entry name" value="LRR_1"/>
    <property type="match status" value="1"/>
</dbReference>
<evidence type="ECO:0000256" key="1">
    <source>
        <dbReference type="ARBA" id="ARBA00022614"/>
    </source>
</evidence>
<sequence>MKGAYYFWCSSMLWTWVAVSEHPCSIDKEGRASCSRKGLLHAPASLPRHINTLDLSFNSLTIPRHGLFLKGFLSLRSLNLSSNSIPTVHSMLFHNLHALHLLDLSNCSISYIHPKTFLGLKNLHTLLLTNNKLKALDPSVFPIPGALVHLDVRNNKLTYTEELAQLFVQGIDHVRLQGNPWTHNNSITYFQQGLKQQETKLIYDNSHLESHDEAIQTWDKQDISRGQKFRVRRDSESPTPASPGNETSTLGNTNKLEKTGRNWPYFIAFVLLAIAISVLIAVVAKCKLLQRNRASYHHQRLPDSRSVGSSHAEEAGVDVAYGRNPPIPGATGYHAEDDDGFIEDNYIEPNQDLREEGEEEKEEEEEEEEEDLAPHFKL</sequence>
<feature type="region of interest" description="Disordered" evidence="3">
    <location>
        <begin position="225"/>
        <end position="255"/>
    </location>
</feature>
<evidence type="ECO:0000256" key="5">
    <source>
        <dbReference type="SAM" id="SignalP"/>
    </source>
</evidence>
<evidence type="ECO:0000256" key="4">
    <source>
        <dbReference type="SAM" id="Phobius"/>
    </source>
</evidence>
<name>A0A8D0KIF5_SALMN</name>
<evidence type="ECO:0000256" key="2">
    <source>
        <dbReference type="ARBA" id="ARBA00022737"/>
    </source>
</evidence>
<organism evidence="6 7">
    <name type="scientific">Salvator merianae</name>
    <name type="common">Argentine black and white tegu</name>
    <name type="synonym">Tupinambis merianae</name>
    <dbReference type="NCBI Taxonomy" id="96440"/>
    <lineage>
        <taxon>Eukaryota</taxon>
        <taxon>Metazoa</taxon>
        <taxon>Chordata</taxon>
        <taxon>Craniata</taxon>
        <taxon>Vertebrata</taxon>
        <taxon>Euteleostomi</taxon>
        <taxon>Lepidosauria</taxon>
        <taxon>Squamata</taxon>
        <taxon>Bifurcata</taxon>
        <taxon>Unidentata</taxon>
        <taxon>Episquamata</taxon>
        <taxon>Laterata</taxon>
        <taxon>Teiioidea</taxon>
        <taxon>Teiidae</taxon>
        <taxon>Salvator</taxon>
    </lineage>
</organism>
<evidence type="ECO:0000256" key="3">
    <source>
        <dbReference type="SAM" id="MobiDB-lite"/>
    </source>
</evidence>
<proteinExistence type="predicted"/>
<dbReference type="Ensembl" id="ENSSMRT00000027810.1">
    <property type="protein sequence ID" value="ENSSMRP00000023742.1"/>
    <property type="gene ID" value="ENSSMRG00000018422.1"/>
</dbReference>
<keyword evidence="2" id="KW-0677">Repeat</keyword>
<reference evidence="6" key="1">
    <citation type="submission" date="2025-08" db="UniProtKB">
        <authorList>
            <consortium name="Ensembl"/>
        </authorList>
    </citation>
    <scope>IDENTIFICATION</scope>
</reference>
<feature type="compositionally biased region" description="Acidic residues" evidence="3">
    <location>
        <begin position="355"/>
        <end position="371"/>
    </location>
</feature>
<protein>
    <submittedName>
        <fullName evidence="6">Uncharacterized protein</fullName>
    </submittedName>
</protein>
<feature type="compositionally biased region" description="Polar residues" evidence="3">
    <location>
        <begin position="237"/>
        <end position="254"/>
    </location>
</feature>
<keyword evidence="1" id="KW-0433">Leucine-rich repeat</keyword>
<evidence type="ECO:0000313" key="6">
    <source>
        <dbReference type="Ensembl" id="ENSSMRP00000023742.1"/>
    </source>
</evidence>
<dbReference type="SMART" id="SM00369">
    <property type="entry name" value="LRR_TYP"/>
    <property type="match status" value="3"/>
</dbReference>
<keyword evidence="7" id="KW-1185">Reference proteome</keyword>
<keyword evidence="5" id="KW-0732">Signal</keyword>
<dbReference type="InterPro" id="IPR003591">
    <property type="entry name" value="Leu-rich_rpt_typical-subtyp"/>
</dbReference>
<evidence type="ECO:0000313" key="7">
    <source>
        <dbReference type="Proteomes" id="UP000694421"/>
    </source>
</evidence>
<dbReference type="PROSITE" id="PS51450">
    <property type="entry name" value="LRR"/>
    <property type="match status" value="1"/>
</dbReference>
<dbReference type="PANTHER" id="PTHR31450">
    <property type="entry name" value="LEUCINE-RICH REPEAT-CONTAINING PROTEIN 19 LRRC19 FAMILY MEMBER"/>
    <property type="match status" value="1"/>
</dbReference>
<dbReference type="InterPro" id="IPR032675">
    <property type="entry name" value="LRR_dom_sf"/>
</dbReference>
<feature type="transmembrane region" description="Helical" evidence="4">
    <location>
        <begin position="263"/>
        <end position="284"/>
    </location>
</feature>
<dbReference type="GeneTree" id="ENSGT00510000048988"/>
<feature type="signal peptide" evidence="5">
    <location>
        <begin position="1"/>
        <end position="20"/>
    </location>
</feature>
<feature type="region of interest" description="Disordered" evidence="3">
    <location>
        <begin position="319"/>
        <end position="378"/>
    </location>
</feature>
<keyword evidence="4" id="KW-0472">Membrane</keyword>
<dbReference type="InterPro" id="IPR001611">
    <property type="entry name" value="Leu-rich_rpt"/>
</dbReference>
<dbReference type="OMA" id="HPLQQWL"/>
<feature type="compositionally biased region" description="Acidic residues" evidence="3">
    <location>
        <begin position="336"/>
        <end position="346"/>
    </location>
</feature>
<dbReference type="Proteomes" id="UP000694421">
    <property type="component" value="Unplaced"/>
</dbReference>
<reference evidence="6" key="2">
    <citation type="submission" date="2025-09" db="UniProtKB">
        <authorList>
            <consortium name="Ensembl"/>
        </authorList>
    </citation>
    <scope>IDENTIFICATION</scope>
</reference>
<dbReference type="Pfam" id="PF13855">
    <property type="entry name" value="LRR_8"/>
    <property type="match status" value="1"/>
</dbReference>
<dbReference type="Gene3D" id="3.80.10.10">
    <property type="entry name" value="Ribonuclease Inhibitor"/>
    <property type="match status" value="1"/>
</dbReference>
<dbReference type="AlphaFoldDB" id="A0A8D0KIF5"/>
<keyword evidence="4" id="KW-0812">Transmembrane</keyword>